<dbReference type="InterPro" id="IPR056470">
    <property type="entry name" value="BesD/HalB-like"/>
</dbReference>
<name>A0ABT5YL43_9PROT</name>
<evidence type="ECO:0000313" key="4">
    <source>
        <dbReference type="EMBL" id="MDF2095670.1"/>
    </source>
</evidence>
<dbReference type="EMBL" id="JARHUD010000003">
    <property type="protein sequence ID" value="MDF2095670.1"/>
    <property type="molecule type" value="Genomic_DNA"/>
</dbReference>
<proteinExistence type="inferred from homology"/>
<keyword evidence="1" id="KW-0408">Iron</keyword>
<dbReference type="SUPFAM" id="SSF51197">
    <property type="entry name" value="Clavaminate synthase-like"/>
    <property type="match status" value="1"/>
</dbReference>
<comment type="caution">
    <text evidence="4">The sequence shown here is derived from an EMBL/GenBank/DDBJ whole genome shotgun (WGS) entry which is preliminary data.</text>
</comment>
<keyword evidence="5" id="KW-1185">Reference proteome</keyword>
<evidence type="ECO:0000313" key="5">
    <source>
        <dbReference type="Proteomes" id="UP001215503"/>
    </source>
</evidence>
<dbReference type="Proteomes" id="UP001215503">
    <property type="component" value="Unassembled WGS sequence"/>
</dbReference>
<evidence type="ECO:0000256" key="1">
    <source>
        <dbReference type="RuleBase" id="RU003682"/>
    </source>
</evidence>
<keyword evidence="1" id="KW-0560">Oxidoreductase</keyword>
<evidence type="ECO:0000259" key="3">
    <source>
        <dbReference type="PROSITE" id="PS51471"/>
    </source>
</evidence>
<keyword evidence="1" id="KW-0479">Metal-binding</keyword>
<dbReference type="Pfam" id="PF23169">
    <property type="entry name" value="HalD"/>
    <property type="match status" value="1"/>
</dbReference>
<organism evidence="4 5">
    <name type="scientific">Aquibaculum arenosum</name>
    <dbReference type="NCBI Taxonomy" id="3032591"/>
    <lineage>
        <taxon>Bacteria</taxon>
        <taxon>Pseudomonadati</taxon>
        <taxon>Pseudomonadota</taxon>
        <taxon>Alphaproteobacteria</taxon>
        <taxon>Rhodospirillales</taxon>
        <taxon>Rhodovibrionaceae</taxon>
        <taxon>Aquibaculum</taxon>
    </lineage>
</organism>
<dbReference type="InterPro" id="IPR005123">
    <property type="entry name" value="Oxoglu/Fe-dep_dioxygenase_dom"/>
</dbReference>
<gene>
    <name evidence="4" type="ORF">P2G67_06740</name>
</gene>
<reference evidence="4 5" key="1">
    <citation type="submission" date="2023-03" db="EMBL/GenBank/DDBJ databases">
        <title>Fodinicurvata sp. CAU 1616 isolated from sea sendiment.</title>
        <authorList>
            <person name="Kim W."/>
        </authorList>
    </citation>
    <scope>NUCLEOTIDE SEQUENCE [LARGE SCALE GENOMIC DNA]</scope>
    <source>
        <strain evidence="4 5">CAU 1616</strain>
    </source>
</reference>
<comment type="similarity">
    <text evidence="1">Belongs to the iron/ascorbate-dependent oxidoreductase family.</text>
</comment>
<protein>
    <recommendedName>
        <fullName evidence="3">Fe2OG dioxygenase domain-containing protein</fullName>
    </recommendedName>
</protein>
<feature type="domain" description="Fe2OG dioxygenase" evidence="3">
    <location>
        <begin position="137"/>
        <end position="258"/>
    </location>
</feature>
<dbReference type="PROSITE" id="PS51471">
    <property type="entry name" value="FE2OG_OXY"/>
    <property type="match status" value="1"/>
</dbReference>
<dbReference type="RefSeq" id="WP_275821315.1">
    <property type="nucleotide sequence ID" value="NZ_JARHUD010000003.1"/>
</dbReference>
<feature type="region of interest" description="Disordered" evidence="2">
    <location>
        <begin position="72"/>
        <end position="95"/>
    </location>
</feature>
<evidence type="ECO:0000256" key="2">
    <source>
        <dbReference type="SAM" id="MobiDB-lite"/>
    </source>
</evidence>
<sequence>MLAEDRQPAPAEVDLGGLIDLERYPLDRLDSPEGQALLARCRASLAGDGCAVLPSFVRPEALRAMGEETHRLAPGAHINDTQTNPYSSDGDPELPEDHPRNVFMDRSNGFVGGDLIGQETAIRQLYHHPAFQRFVQRAMGVEELHEYADPLGGLVINVLKPGCQHPWHYDTNEFVVSMMTRAPEEGGLFQYAPNIRSTESENYESVGRVLHGDEAPVKTLQLKPGDLQIFFGRYSLHRVSRVGGEKDRHTVIFGFAREPGMIARAARTKRIFGRLHPIHEAETADGPARSDSLAD</sequence>
<accession>A0ABT5YL43</accession>
<dbReference type="Gene3D" id="2.60.120.620">
    <property type="entry name" value="q2cbj1_9rhob like domain"/>
    <property type="match status" value="1"/>
</dbReference>